<accession>A0A7J0DYK1</accession>
<protein>
    <submittedName>
        <fullName evidence="2">Uncharacterized protein</fullName>
    </submittedName>
</protein>
<evidence type="ECO:0000256" key="1">
    <source>
        <dbReference type="SAM" id="MobiDB-lite"/>
    </source>
</evidence>
<organism evidence="2 3">
    <name type="scientific">Actinidia rufa</name>
    <dbReference type="NCBI Taxonomy" id="165716"/>
    <lineage>
        <taxon>Eukaryota</taxon>
        <taxon>Viridiplantae</taxon>
        <taxon>Streptophyta</taxon>
        <taxon>Embryophyta</taxon>
        <taxon>Tracheophyta</taxon>
        <taxon>Spermatophyta</taxon>
        <taxon>Magnoliopsida</taxon>
        <taxon>eudicotyledons</taxon>
        <taxon>Gunneridae</taxon>
        <taxon>Pentapetalae</taxon>
        <taxon>asterids</taxon>
        <taxon>Ericales</taxon>
        <taxon>Actinidiaceae</taxon>
        <taxon>Actinidia</taxon>
    </lineage>
</organism>
<sequence length="246" mass="28161">MSTEAVDMSTQVLVSGRTAALTPGVPTIPMAHVDKPEKFGGADFKRWQQKMMFYLTTLNLAGCLTEEAPDVAENETDIQKKNADYLCKNYILNALKDSLYSVYNEAKSAKELWESLDRKYKIEGAGSKKFIVGRFLDYVMLDTRSVTAQFQELQVLINEIKVEGMLLSEAFLVAAVIHKLPETWKEFKSYLMFKNKEMTLEALFFKLNVEEKTGQETKVPKPPTWPRLTSWSMVSPRRQRNRRPNG</sequence>
<dbReference type="AlphaFoldDB" id="A0A7J0DYK1"/>
<proteinExistence type="predicted"/>
<dbReference type="OrthoDB" id="1651011at2759"/>
<dbReference type="EMBL" id="BJWL01000430">
    <property type="protein sequence ID" value="GFS43864.1"/>
    <property type="molecule type" value="Genomic_DNA"/>
</dbReference>
<feature type="region of interest" description="Disordered" evidence="1">
    <location>
        <begin position="215"/>
        <end position="246"/>
    </location>
</feature>
<dbReference type="Pfam" id="PF14223">
    <property type="entry name" value="Retrotran_gag_2"/>
    <property type="match status" value="1"/>
</dbReference>
<evidence type="ECO:0000313" key="2">
    <source>
        <dbReference type="EMBL" id="GFS43864.1"/>
    </source>
</evidence>
<gene>
    <name evidence="2" type="ORF">Acr_00g0087420</name>
</gene>
<comment type="caution">
    <text evidence="2">The sequence shown here is derived from an EMBL/GenBank/DDBJ whole genome shotgun (WGS) entry which is preliminary data.</text>
</comment>
<feature type="compositionally biased region" description="Basic residues" evidence="1">
    <location>
        <begin position="237"/>
        <end position="246"/>
    </location>
</feature>
<reference evidence="3" key="1">
    <citation type="submission" date="2019-07" db="EMBL/GenBank/DDBJ databases">
        <title>De Novo Assembly of kiwifruit Actinidia rufa.</title>
        <authorList>
            <person name="Sugita-Konishi S."/>
            <person name="Sato K."/>
            <person name="Mori E."/>
            <person name="Abe Y."/>
            <person name="Kisaki G."/>
            <person name="Hamano K."/>
            <person name="Suezawa K."/>
            <person name="Otani M."/>
            <person name="Fukuda T."/>
            <person name="Manabe T."/>
            <person name="Gomi K."/>
            <person name="Tabuchi M."/>
            <person name="Akimitsu K."/>
            <person name="Kataoka I."/>
        </authorList>
    </citation>
    <scope>NUCLEOTIDE SEQUENCE [LARGE SCALE GENOMIC DNA]</scope>
    <source>
        <strain evidence="3">cv. Fuchu</strain>
    </source>
</reference>
<dbReference type="PANTHER" id="PTHR47592">
    <property type="entry name" value="PBF68 PROTEIN"/>
    <property type="match status" value="1"/>
</dbReference>
<dbReference type="Proteomes" id="UP000585474">
    <property type="component" value="Unassembled WGS sequence"/>
</dbReference>
<name>A0A7J0DYK1_9ERIC</name>
<keyword evidence="3" id="KW-1185">Reference proteome</keyword>
<dbReference type="PANTHER" id="PTHR47592:SF27">
    <property type="entry name" value="OS08G0421700 PROTEIN"/>
    <property type="match status" value="1"/>
</dbReference>
<evidence type="ECO:0000313" key="3">
    <source>
        <dbReference type="Proteomes" id="UP000585474"/>
    </source>
</evidence>